<feature type="transmembrane region" description="Helical" evidence="7">
    <location>
        <begin position="41"/>
        <end position="61"/>
    </location>
</feature>
<dbReference type="PANTHER" id="PTHR23517">
    <property type="entry name" value="RESISTANCE PROTEIN MDTM, PUTATIVE-RELATED-RELATED"/>
    <property type="match status" value="1"/>
</dbReference>
<keyword evidence="3" id="KW-1003">Cell membrane</keyword>
<evidence type="ECO:0000256" key="7">
    <source>
        <dbReference type="SAM" id="Phobius"/>
    </source>
</evidence>
<sequence>MVFVSKVHPALRLSLLIDSLGAGIFGPMILLYFHLVAGYPLAEVGGLASAAATLGLVVPLFAGRLADRFEPRIMVVAGQLIQALGYAGFLVAREPWAIFIAFVVTAAGLRVFWSTFFTMLAALPVPEEGGRERLFAVTGIVQATGFGTGALIGGVLVANASVGIFKIAVICNVVSFLLGAALLLRLPIGAKTRHADADVAPSGLRLLLHNRAFLWLIVVDAGFAICSDALVVGLPISVKEGGIGYVGVLGPLLALNTFLIATTQLFVAKMIGRTSRIRALVLAGLLWVAWAILMSVLPVFSLAISSLVLILLVLLYCVAEMIHAPVANALAAEAAPAEHRGVYLAAFQYGFAIANIVVPAAFTALFEVGHAVPWIALAVLAAAATAGAGVVGKFLPAEAVRPGVVAH</sequence>
<name>A0ABU2JJM8_9ACTN</name>
<feature type="transmembrane region" description="Helical" evidence="7">
    <location>
        <begin position="212"/>
        <end position="236"/>
    </location>
</feature>
<accession>A0ABU2JJM8</accession>
<feature type="transmembrane region" description="Helical" evidence="7">
    <location>
        <begin position="164"/>
        <end position="184"/>
    </location>
</feature>
<keyword evidence="5 7" id="KW-1133">Transmembrane helix</keyword>
<dbReference type="PANTHER" id="PTHR23517:SF3">
    <property type="entry name" value="INTEGRAL MEMBRANE TRANSPORT PROTEIN"/>
    <property type="match status" value="1"/>
</dbReference>
<dbReference type="RefSeq" id="WP_311425580.1">
    <property type="nucleotide sequence ID" value="NZ_JAVREH010000110.1"/>
</dbReference>
<feature type="transmembrane region" description="Helical" evidence="7">
    <location>
        <begin position="342"/>
        <end position="365"/>
    </location>
</feature>
<comment type="caution">
    <text evidence="9">The sequence shown here is derived from an EMBL/GenBank/DDBJ whole genome shotgun (WGS) entry which is preliminary data.</text>
</comment>
<evidence type="ECO:0000313" key="10">
    <source>
        <dbReference type="Proteomes" id="UP001183176"/>
    </source>
</evidence>
<proteinExistence type="predicted"/>
<keyword evidence="6 7" id="KW-0472">Membrane</keyword>
<dbReference type="EMBL" id="JAVREH010000110">
    <property type="protein sequence ID" value="MDT0264443.1"/>
    <property type="molecule type" value="Genomic_DNA"/>
</dbReference>
<evidence type="ECO:0000256" key="1">
    <source>
        <dbReference type="ARBA" id="ARBA00004651"/>
    </source>
</evidence>
<feature type="transmembrane region" description="Helical" evidence="7">
    <location>
        <begin position="12"/>
        <end position="35"/>
    </location>
</feature>
<evidence type="ECO:0000256" key="6">
    <source>
        <dbReference type="ARBA" id="ARBA00023136"/>
    </source>
</evidence>
<reference evidence="10" key="1">
    <citation type="submission" date="2023-07" db="EMBL/GenBank/DDBJ databases">
        <title>30 novel species of actinomycetes from the DSMZ collection.</title>
        <authorList>
            <person name="Nouioui I."/>
        </authorList>
    </citation>
    <scope>NUCLEOTIDE SEQUENCE [LARGE SCALE GENOMIC DNA]</scope>
    <source>
        <strain evidence="10">DSM 44399</strain>
    </source>
</reference>
<evidence type="ECO:0000256" key="4">
    <source>
        <dbReference type="ARBA" id="ARBA00022692"/>
    </source>
</evidence>
<evidence type="ECO:0000313" key="9">
    <source>
        <dbReference type="EMBL" id="MDT0264443.1"/>
    </source>
</evidence>
<feature type="transmembrane region" description="Helical" evidence="7">
    <location>
        <begin position="279"/>
        <end position="300"/>
    </location>
</feature>
<feature type="transmembrane region" description="Helical" evidence="7">
    <location>
        <begin position="371"/>
        <end position="391"/>
    </location>
</feature>
<dbReference type="Proteomes" id="UP001183176">
    <property type="component" value="Unassembled WGS sequence"/>
</dbReference>
<feature type="transmembrane region" description="Helical" evidence="7">
    <location>
        <begin position="98"/>
        <end position="122"/>
    </location>
</feature>
<dbReference type="SUPFAM" id="SSF103473">
    <property type="entry name" value="MFS general substrate transporter"/>
    <property type="match status" value="1"/>
</dbReference>
<gene>
    <name evidence="9" type="ORF">RM423_24105</name>
</gene>
<dbReference type="PROSITE" id="PS50850">
    <property type="entry name" value="MFS"/>
    <property type="match status" value="1"/>
</dbReference>
<dbReference type="Pfam" id="PF07690">
    <property type="entry name" value="MFS_1"/>
    <property type="match status" value="1"/>
</dbReference>
<evidence type="ECO:0000256" key="3">
    <source>
        <dbReference type="ARBA" id="ARBA00022475"/>
    </source>
</evidence>
<feature type="transmembrane region" description="Helical" evidence="7">
    <location>
        <begin position="242"/>
        <end position="267"/>
    </location>
</feature>
<dbReference type="InterPro" id="IPR036259">
    <property type="entry name" value="MFS_trans_sf"/>
</dbReference>
<organism evidence="9 10">
    <name type="scientific">Jatrophihabitans lederbergiae</name>
    <dbReference type="NCBI Taxonomy" id="3075547"/>
    <lineage>
        <taxon>Bacteria</taxon>
        <taxon>Bacillati</taxon>
        <taxon>Actinomycetota</taxon>
        <taxon>Actinomycetes</taxon>
        <taxon>Jatrophihabitantales</taxon>
        <taxon>Jatrophihabitantaceae</taxon>
        <taxon>Jatrophihabitans</taxon>
    </lineage>
</organism>
<evidence type="ECO:0000256" key="2">
    <source>
        <dbReference type="ARBA" id="ARBA00022448"/>
    </source>
</evidence>
<evidence type="ECO:0000256" key="5">
    <source>
        <dbReference type="ARBA" id="ARBA00022989"/>
    </source>
</evidence>
<feature type="domain" description="Major facilitator superfamily (MFS) profile" evidence="8">
    <location>
        <begin position="1"/>
        <end position="399"/>
    </location>
</feature>
<feature type="transmembrane region" description="Helical" evidence="7">
    <location>
        <begin position="73"/>
        <end position="92"/>
    </location>
</feature>
<feature type="transmembrane region" description="Helical" evidence="7">
    <location>
        <begin position="134"/>
        <end position="158"/>
    </location>
</feature>
<evidence type="ECO:0000259" key="8">
    <source>
        <dbReference type="PROSITE" id="PS50850"/>
    </source>
</evidence>
<dbReference type="InterPro" id="IPR020846">
    <property type="entry name" value="MFS_dom"/>
</dbReference>
<comment type="subcellular location">
    <subcellularLocation>
        <location evidence="1">Cell membrane</location>
        <topology evidence="1">Multi-pass membrane protein</topology>
    </subcellularLocation>
</comment>
<keyword evidence="10" id="KW-1185">Reference proteome</keyword>
<dbReference type="InterPro" id="IPR011701">
    <property type="entry name" value="MFS"/>
</dbReference>
<feature type="transmembrane region" description="Helical" evidence="7">
    <location>
        <begin position="306"/>
        <end position="330"/>
    </location>
</feature>
<keyword evidence="2" id="KW-0813">Transport</keyword>
<dbReference type="Gene3D" id="1.20.1250.20">
    <property type="entry name" value="MFS general substrate transporter like domains"/>
    <property type="match status" value="1"/>
</dbReference>
<keyword evidence="4 7" id="KW-0812">Transmembrane</keyword>
<protein>
    <submittedName>
        <fullName evidence="9">MFS transporter</fullName>
    </submittedName>
</protein>
<dbReference type="InterPro" id="IPR050171">
    <property type="entry name" value="MFS_Transporters"/>
</dbReference>